<proteinExistence type="predicted"/>
<protein>
    <recommendedName>
        <fullName evidence="3">DNA-binding protein</fullName>
    </recommendedName>
</protein>
<dbReference type="AlphaFoldDB" id="A0A2T1DD39"/>
<name>A0A2T1DD39_9CYAN</name>
<reference evidence="1 2" key="2">
    <citation type="submission" date="2018-03" db="EMBL/GenBank/DDBJ databases">
        <title>The ancient ancestry and fast evolution of plastids.</title>
        <authorList>
            <person name="Moore K.R."/>
            <person name="Magnabosco C."/>
            <person name="Momper L."/>
            <person name="Gold D.A."/>
            <person name="Bosak T."/>
            <person name="Fournier G.P."/>
        </authorList>
    </citation>
    <scope>NUCLEOTIDE SEQUENCE [LARGE SCALE GENOMIC DNA]</scope>
    <source>
        <strain evidence="1 2">ULC007</strain>
    </source>
</reference>
<dbReference type="STRING" id="1920490.GCA_001895925_05104"/>
<sequence length="70" mass="8393">MSRTSDWVPTSAVCEQLGFSVKHIWRLRDEGLFKEKIHWRNISSPQAARPTYRWHLKRCEEALEIPPEMR</sequence>
<keyword evidence="2" id="KW-1185">Reference proteome</keyword>
<comment type="caution">
    <text evidence="1">The sequence shown here is derived from an EMBL/GenBank/DDBJ whole genome shotgun (WGS) entry which is preliminary data.</text>
</comment>
<evidence type="ECO:0000313" key="2">
    <source>
        <dbReference type="Proteomes" id="UP000238634"/>
    </source>
</evidence>
<dbReference type="EMBL" id="PVWG01000017">
    <property type="protein sequence ID" value="PSB18420.1"/>
    <property type="molecule type" value="Genomic_DNA"/>
</dbReference>
<gene>
    <name evidence="1" type="ORF">C7B65_15105</name>
</gene>
<organism evidence="1 2">
    <name type="scientific">Phormidesmis priestleyi ULC007</name>
    <dbReference type="NCBI Taxonomy" id="1920490"/>
    <lineage>
        <taxon>Bacteria</taxon>
        <taxon>Bacillati</taxon>
        <taxon>Cyanobacteriota</taxon>
        <taxon>Cyanophyceae</taxon>
        <taxon>Leptolyngbyales</taxon>
        <taxon>Leptolyngbyaceae</taxon>
        <taxon>Phormidesmis</taxon>
    </lineage>
</organism>
<evidence type="ECO:0008006" key="3">
    <source>
        <dbReference type="Google" id="ProtNLM"/>
    </source>
</evidence>
<reference evidence="1 2" key="1">
    <citation type="submission" date="2018-02" db="EMBL/GenBank/DDBJ databases">
        <authorList>
            <person name="Cohen D.B."/>
            <person name="Kent A.D."/>
        </authorList>
    </citation>
    <scope>NUCLEOTIDE SEQUENCE [LARGE SCALE GENOMIC DNA]</scope>
    <source>
        <strain evidence="1 2">ULC007</strain>
    </source>
</reference>
<evidence type="ECO:0000313" key="1">
    <source>
        <dbReference type="EMBL" id="PSB18420.1"/>
    </source>
</evidence>
<accession>A0A2T1DD39</accession>
<dbReference type="RefSeq" id="WP_073072733.1">
    <property type="nucleotide sequence ID" value="NZ_MPPI01000018.1"/>
</dbReference>
<dbReference type="Proteomes" id="UP000238634">
    <property type="component" value="Unassembled WGS sequence"/>
</dbReference>
<dbReference type="OrthoDB" id="532247at2"/>